<feature type="region of interest" description="Disordered" evidence="1">
    <location>
        <begin position="48"/>
        <end position="70"/>
    </location>
</feature>
<evidence type="ECO:0000256" key="1">
    <source>
        <dbReference type="SAM" id="MobiDB-lite"/>
    </source>
</evidence>
<feature type="non-terminal residue" evidence="2">
    <location>
        <position position="70"/>
    </location>
</feature>
<gene>
    <name evidence="2" type="ORF">METZ01_LOCUS185109</name>
</gene>
<dbReference type="EMBL" id="UINC01037169">
    <property type="protein sequence ID" value="SVB32255.1"/>
    <property type="molecule type" value="Genomic_DNA"/>
</dbReference>
<name>A0A382D1Q6_9ZZZZ</name>
<evidence type="ECO:0000313" key="2">
    <source>
        <dbReference type="EMBL" id="SVB32255.1"/>
    </source>
</evidence>
<accession>A0A382D1Q6</accession>
<protein>
    <submittedName>
        <fullName evidence="2">Uncharacterized protein</fullName>
    </submittedName>
</protein>
<dbReference type="AlphaFoldDB" id="A0A382D1Q6"/>
<sequence length="70" mass="7637">MSKTNAQRGLAAIIGIVLLLSSVPASAELDLESRIQMLEQELKLMREQLQSSVKPPQESGVTPRKKGFST</sequence>
<reference evidence="2" key="1">
    <citation type="submission" date="2018-05" db="EMBL/GenBank/DDBJ databases">
        <authorList>
            <person name="Lanie J.A."/>
            <person name="Ng W.-L."/>
            <person name="Kazmierczak K.M."/>
            <person name="Andrzejewski T.M."/>
            <person name="Davidsen T.M."/>
            <person name="Wayne K.J."/>
            <person name="Tettelin H."/>
            <person name="Glass J.I."/>
            <person name="Rusch D."/>
            <person name="Podicherti R."/>
            <person name="Tsui H.-C.T."/>
            <person name="Winkler M.E."/>
        </authorList>
    </citation>
    <scope>NUCLEOTIDE SEQUENCE</scope>
</reference>
<proteinExistence type="predicted"/>
<organism evidence="2">
    <name type="scientific">marine metagenome</name>
    <dbReference type="NCBI Taxonomy" id="408172"/>
    <lineage>
        <taxon>unclassified sequences</taxon>
        <taxon>metagenomes</taxon>
        <taxon>ecological metagenomes</taxon>
    </lineage>
</organism>